<comment type="similarity">
    <text evidence="2">Belongs to the glycosyltransferase 2 family.</text>
</comment>
<evidence type="ECO:0000259" key="10">
    <source>
        <dbReference type="Pfam" id="PF04138"/>
    </source>
</evidence>
<dbReference type="Proteomes" id="UP001597079">
    <property type="component" value="Unassembled WGS sequence"/>
</dbReference>
<dbReference type="EMBL" id="JBHUCX010000024">
    <property type="protein sequence ID" value="MFD1674906.1"/>
    <property type="molecule type" value="Genomic_DNA"/>
</dbReference>
<evidence type="ECO:0000256" key="5">
    <source>
        <dbReference type="ARBA" id="ARBA00022692"/>
    </source>
</evidence>
<gene>
    <name evidence="11" type="ORF">ACFSB2_09370</name>
</gene>
<dbReference type="EC" id="2.4.-.-" evidence="11"/>
<dbReference type="GO" id="GO:0016757">
    <property type="term" value="F:glycosyltransferase activity"/>
    <property type="evidence" value="ECO:0007669"/>
    <property type="project" value="UniProtKB-KW"/>
</dbReference>
<comment type="caution">
    <text evidence="11">The sequence shown here is derived from an EMBL/GenBank/DDBJ whole genome shotgun (WGS) entry which is preliminary data.</text>
</comment>
<feature type="transmembrane region" description="Helical" evidence="8">
    <location>
        <begin position="236"/>
        <end position="260"/>
    </location>
</feature>
<evidence type="ECO:0000256" key="8">
    <source>
        <dbReference type="SAM" id="Phobius"/>
    </source>
</evidence>
<dbReference type="InterPro" id="IPR001173">
    <property type="entry name" value="Glyco_trans_2-like"/>
</dbReference>
<comment type="subcellular location">
    <subcellularLocation>
        <location evidence="1">Membrane</location>
        <topology evidence="1">Multi-pass membrane protein</topology>
    </subcellularLocation>
</comment>
<evidence type="ECO:0000256" key="3">
    <source>
        <dbReference type="ARBA" id="ARBA00022676"/>
    </source>
</evidence>
<protein>
    <submittedName>
        <fullName evidence="11">Glycosyltransferase</fullName>
        <ecNumber evidence="11">2.4.-.-</ecNumber>
    </submittedName>
</protein>
<organism evidence="11 12">
    <name type="scientific">Alicyclobacillus fodiniaquatilis</name>
    <dbReference type="NCBI Taxonomy" id="1661150"/>
    <lineage>
        <taxon>Bacteria</taxon>
        <taxon>Bacillati</taxon>
        <taxon>Bacillota</taxon>
        <taxon>Bacilli</taxon>
        <taxon>Bacillales</taxon>
        <taxon>Alicyclobacillaceae</taxon>
        <taxon>Alicyclobacillus</taxon>
    </lineage>
</organism>
<evidence type="ECO:0000313" key="12">
    <source>
        <dbReference type="Proteomes" id="UP001597079"/>
    </source>
</evidence>
<evidence type="ECO:0000256" key="7">
    <source>
        <dbReference type="ARBA" id="ARBA00023136"/>
    </source>
</evidence>
<sequence>MDLSIVIPSYNERDNIRHLVERIHQALDALMIDYEIWFVDDSTDDTVEVLAHIVEMDEQVHVYHRDHARGLASAVVAGFARATGEYIIVMDADLQHPPDLLPKIYKRLRHGSDIVIPSRFVPGGSDGGLGPLRKFISFAARSIGQVMLRRLRRITDCTSGFFGFQRKVVEHAALDPIGWKILIEILAKGDYRTVHEIPYTFLARDAGESKMSLKEQANYLRHILRLVSQIPEDRRFWLFCVVGVTGVVVNIAVLCVLKYTLAVQDVFASVIASLAAMLSNYIWNDQITWQDVGTQRKWNTKLPLFVCISIVGIAITTLVMHTLSSFFVPVPIGQTVGILLATLWSYTMNNRLTWRDANADARKKIVITREKRKVGPIHPWH</sequence>
<dbReference type="Pfam" id="PF04138">
    <property type="entry name" value="GtrA_DPMS_TM"/>
    <property type="match status" value="1"/>
</dbReference>
<reference evidence="12" key="1">
    <citation type="journal article" date="2019" name="Int. J. Syst. Evol. Microbiol.">
        <title>The Global Catalogue of Microorganisms (GCM) 10K type strain sequencing project: providing services to taxonomists for standard genome sequencing and annotation.</title>
        <authorList>
            <consortium name="The Broad Institute Genomics Platform"/>
            <consortium name="The Broad Institute Genome Sequencing Center for Infectious Disease"/>
            <person name="Wu L."/>
            <person name="Ma J."/>
        </authorList>
    </citation>
    <scope>NUCLEOTIDE SEQUENCE [LARGE SCALE GENOMIC DNA]</scope>
    <source>
        <strain evidence="12">CGMCC 1.12286</strain>
    </source>
</reference>
<dbReference type="InterPro" id="IPR029044">
    <property type="entry name" value="Nucleotide-diphossugar_trans"/>
</dbReference>
<dbReference type="SUPFAM" id="SSF53448">
    <property type="entry name" value="Nucleotide-diphospho-sugar transferases"/>
    <property type="match status" value="1"/>
</dbReference>
<evidence type="ECO:0000259" key="9">
    <source>
        <dbReference type="Pfam" id="PF00535"/>
    </source>
</evidence>
<evidence type="ECO:0000256" key="2">
    <source>
        <dbReference type="ARBA" id="ARBA00006739"/>
    </source>
</evidence>
<feature type="transmembrane region" description="Helical" evidence="8">
    <location>
        <begin position="326"/>
        <end position="346"/>
    </location>
</feature>
<keyword evidence="3 11" id="KW-0328">Glycosyltransferase</keyword>
<feature type="domain" description="GtrA/DPMS transmembrane" evidence="10">
    <location>
        <begin position="239"/>
        <end position="354"/>
    </location>
</feature>
<accession>A0ABW4JET4</accession>
<dbReference type="RefSeq" id="WP_377942780.1">
    <property type="nucleotide sequence ID" value="NZ_JBHUCX010000024.1"/>
</dbReference>
<dbReference type="Gene3D" id="3.90.550.10">
    <property type="entry name" value="Spore Coat Polysaccharide Biosynthesis Protein SpsA, Chain A"/>
    <property type="match status" value="1"/>
</dbReference>
<feature type="transmembrane region" description="Helical" evidence="8">
    <location>
        <begin position="304"/>
        <end position="320"/>
    </location>
</feature>
<dbReference type="Pfam" id="PF00535">
    <property type="entry name" value="Glycos_transf_2"/>
    <property type="match status" value="1"/>
</dbReference>
<keyword evidence="6 8" id="KW-1133">Transmembrane helix</keyword>
<keyword evidence="7 8" id="KW-0472">Membrane</keyword>
<evidence type="ECO:0000313" key="11">
    <source>
        <dbReference type="EMBL" id="MFD1674906.1"/>
    </source>
</evidence>
<dbReference type="InterPro" id="IPR039528">
    <property type="entry name" value="DPM1-like"/>
</dbReference>
<feature type="transmembrane region" description="Helical" evidence="8">
    <location>
        <begin position="266"/>
        <end position="283"/>
    </location>
</feature>
<keyword evidence="5 8" id="KW-0812">Transmembrane</keyword>
<dbReference type="PANTHER" id="PTHR43398">
    <property type="entry name" value="DOLICHOL-PHOSPHATE MANNOSYLTRANSFERASE SUBUNIT 1"/>
    <property type="match status" value="1"/>
</dbReference>
<dbReference type="PANTHER" id="PTHR43398:SF1">
    <property type="entry name" value="DOLICHOL-PHOSPHATE MANNOSYLTRANSFERASE SUBUNIT 1"/>
    <property type="match status" value="1"/>
</dbReference>
<keyword evidence="4 11" id="KW-0808">Transferase</keyword>
<dbReference type="CDD" id="cd06442">
    <property type="entry name" value="DPM1_like"/>
    <property type="match status" value="1"/>
</dbReference>
<proteinExistence type="inferred from homology"/>
<keyword evidence="12" id="KW-1185">Reference proteome</keyword>
<dbReference type="InterPro" id="IPR007267">
    <property type="entry name" value="GtrA_DPMS_TM"/>
</dbReference>
<evidence type="ECO:0000256" key="1">
    <source>
        <dbReference type="ARBA" id="ARBA00004141"/>
    </source>
</evidence>
<feature type="domain" description="Glycosyltransferase 2-like" evidence="9">
    <location>
        <begin position="4"/>
        <end position="170"/>
    </location>
</feature>
<name>A0ABW4JET4_9BACL</name>
<evidence type="ECO:0000256" key="6">
    <source>
        <dbReference type="ARBA" id="ARBA00022989"/>
    </source>
</evidence>
<evidence type="ECO:0000256" key="4">
    <source>
        <dbReference type="ARBA" id="ARBA00022679"/>
    </source>
</evidence>